<evidence type="ECO:0000313" key="2">
    <source>
        <dbReference type="Proteomes" id="UP001055879"/>
    </source>
</evidence>
<accession>A0ACB9CJ61</accession>
<dbReference type="Proteomes" id="UP001055879">
    <property type="component" value="Linkage Group LG04"/>
</dbReference>
<reference evidence="2" key="1">
    <citation type="journal article" date="2022" name="Mol. Ecol. Resour.">
        <title>The genomes of chicory, endive, great burdock and yacon provide insights into Asteraceae palaeo-polyploidization history and plant inulin production.</title>
        <authorList>
            <person name="Fan W."/>
            <person name="Wang S."/>
            <person name="Wang H."/>
            <person name="Wang A."/>
            <person name="Jiang F."/>
            <person name="Liu H."/>
            <person name="Zhao H."/>
            <person name="Xu D."/>
            <person name="Zhang Y."/>
        </authorList>
    </citation>
    <scope>NUCLEOTIDE SEQUENCE [LARGE SCALE GENOMIC DNA]</scope>
    <source>
        <strain evidence="2">cv. Niubang</strain>
    </source>
</reference>
<organism evidence="1 2">
    <name type="scientific">Arctium lappa</name>
    <name type="common">Greater burdock</name>
    <name type="synonym">Lappa major</name>
    <dbReference type="NCBI Taxonomy" id="4217"/>
    <lineage>
        <taxon>Eukaryota</taxon>
        <taxon>Viridiplantae</taxon>
        <taxon>Streptophyta</taxon>
        <taxon>Embryophyta</taxon>
        <taxon>Tracheophyta</taxon>
        <taxon>Spermatophyta</taxon>
        <taxon>Magnoliopsida</taxon>
        <taxon>eudicotyledons</taxon>
        <taxon>Gunneridae</taxon>
        <taxon>Pentapetalae</taxon>
        <taxon>asterids</taxon>
        <taxon>campanulids</taxon>
        <taxon>Asterales</taxon>
        <taxon>Asteraceae</taxon>
        <taxon>Carduoideae</taxon>
        <taxon>Cardueae</taxon>
        <taxon>Arctiinae</taxon>
        <taxon>Arctium</taxon>
    </lineage>
</organism>
<proteinExistence type="predicted"/>
<sequence>MPEAHLIVPAKLVKIAIRMNKMNYLDVVVVVVVAEEEEVVRANASSVVVASINGEGANVASRWEAISNEITNLCSS</sequence>
<reference evidence="1 2" key="2">
    <citation type="journal article" date="2022" name="Mol. Ecol. Resour.">
        <title>The genomes of chicory, endive, great burdock and yacon provide insights into Asteraceae paleo-polyploidization history and plant inulin production.</title>
        <authorList>
            <person name="Fan W."/>
            <person name="Wang S."/>
            <person name="Wang H."/>
            <person name="Wang A."/>
            <person name="Jiang F."/>
            <person name="Liu H."/>
            <person name="Zhao H."/>
            <person name="Xu D."/>
            <person name="Zhang Y."/>
        </authorList>
    </citation>
    <scope>NUCLEOTIDE SEQUENCE [LARGE SCALE GENOMIC DNA]</scope>
    <source>
        <strain evidence="2">cv. Niubang</strain>
    </source>
</reference>
<name>A0ACB9CJ61_ARCLA</name>
<comment type="caution">
    <text evidence="1">The sequence shown here is derived from an EMBL/GenBank/DDBJ whole genome shotgun (WGS) entry which is preliminary data.</text>
</comment>
<dbReference type="EMBL" id="CM042050">
    <property type="protein sequence ID" value="KAI3734317.1"/>
    <property type="molecule type" value="Genomic_DNA"/>
</dbReference>
<protein>
    <submittedName>
        <fullName evidence="1">Uncharacterized protein</fullName>
    </submittedName>
</protein>
<evidence type="ECO:0000313" key="1">
    <source>
        <dbReference type="EMBL" id="KAI3734317.1"/>
    </source>
</evidence>
<gene>
    <name evidence="1" type="ORF">L6452_13783</name>
</gene>
<keyword evidence="2" id="KW-1185">Reference proteome</keyword>